<dbReference type="Gene3D" id="3.40.50.300">
    <property type="entry name" value="P-loop containing nucleotide triphosphate hydrolases"/>
    <property type="match status" value="1"/>
</dbReference>
<name>A0ABU8Q4J9_9SPHN</name>
<evidence type="ECO:0000313" key="4">
    <source>
        <dbReference type="EMBL" id="MEJ5094649.1"/>
    </source>
</evidence>
<dbReference type="SMART" id="SM00382">
    <property type="entry name" value="AAA"/>
    <property type="match status" value="1"/>
</dbReference>
<dbReference type="InterPro" id="IPR027417">
    <property type="entry name" value="P-loop_NTPase"/>
</dbReference>
<dbReference type="InterPro" id="IPR003593">
    <property type="entry name" value="AAA+_ATPase"/>
</dbReference>
<dbReference type="PROSITE" id="PS50893">
    <property type="entry name" value="ABC_TRANSPORTER_2"/>
    <property type="match status" value="1"/>
</dbReference>
<gene>
    <name evidence="4" type="ORF">WH159_08870</name>
</gene>
<dbReference type="SUPFAM" id="SSF52540">
    <property type="entry name" value="P-loop containing nucleoside triphosphate hydrolases"/>
    <property type="match status" value="1"/>
</dbReference>
<keyword evidence="1" id="KW-0547">Nucleotide-binding</keyword>
<organism evidence="4 5">
    <name type="scientific">Sphingomonas molluscorum</name>
    <dbReference type="NCBI Taxonomy" id="418184"/>
    <lineage>
        <taxon>Bacteria</taxon>
        <taxon>Pseudomonadati</taxon>
        <taxon>Pseudomonadota</taxon>
        <taxon>Alphaproteobacteria</taxon>
        <taxon>Sphingomonadales</taxon>
        <taxon>Sphingomonadaceae</taxon>
        <taxon>Sphingomonas</taxon>
    </lineage>
</organism>
<keyword evidence="5" id="KW-1185">Reference proteome</keyword>
<dbReference type="InterPro" id="IPR003439">
    <property type="entry name" value="ABC_transporter-like_ATP-bd"/>
</dbReference>
<sequence length="276" mass="30044">MTIAGLNRVMALPVDHPDRESRVHLPHIAGDLTVRDAVFRYGDPQSPAALTVSRLQIAGGEKIAILGRNGAGKSTLLQALSGLLEPVSGEVLVDDVALGQVDPADVRRDISLLSQRARLFHGTIRDNLLMGAPHATDEDIRSVLAIVGADEFVRRLPRGLEHLIFEGGSGLSGGQVQALLLARLLIRDPRVILLDEPTASMDDAAERNFIARFRDWSALRTVVIATHRTRALELVDRLIVVEGGRIVADGPRDEVLERLRTPRAPAKVVPARKDRI</sequence>
<dbReference type="Proteomes" id="UP001380365">
    <property type="component" value="Unassembled WGS sequence"/>
</dbReference>
<dbReference type="Pfam" id="PF00005">
    <property type="entry name" value="ABC_tran"/>
    <property type="match status" value="1"/>
</dbReference>
<protein>
    <submittedName>
        <fullName evidence="4">ATP-binding cassette domain-containing protein</fullName>
    </submittedName>
</protein>
<reference evidence="4 5" key="1">
    <citation type="submission" date="2023-12" db="EMBL/GenBank/DDBJ databases">
        <title>Gut-associated functions are favored during microbiome assembly across C. elegans life.</title>
        <authorList>
            <person name="Zimmermann J."/>
        </authorList>
    </citation>
    <scope>NUCLEOTIDE SEQUENCE [LARGE SCALE GENOMIC DNA]</scope>
    <source>
        <strain evidence="4 5">JUb134</strain>
    </source>
</reference>
<evidence type="ECO:0000313" key="5">
    <source>
        <dbReference type="Proteomes" id="UP001380365"/>
    </source>
</evidence>
<dbReference type="GO" id="GO:0005524">
    <property type="term" value="F:ATP binding"/>
    <property type="evidence" value="ECO:0007669"/>
    <property type="project" value="UniProtKB-KW"/>
</dbReference>
<dbReference type="PANTHER" id="PTHR43394:SF1">
    <property type="entry name" value="ATP-BINDING CASSETTE SUB-FAMILY B MEMBER 10, MITOCHONDRIAL"/>
    <property type="match status" value="1"/>
</dbReference>
<keyword evidence="2 4" id="KW-0067">ATP-binding</keyword>
<evidence type="ECO:0000259" key="3">
    <source>
        <dbReference type="PROSITE" id="PS50893"/>
    </source>
</evidence>
<dbReference type="PANTHER" id="PTHR43394">
    <property type="entry name" value="ATP-DEPENDENT PERMEASE MDL1, MITOCHONDRIAL"/>
    <property type="match status" value="1"/>
</dbReference>
<evidence type="ECO:0000256" key="1">
    <source>
        <dbReference type="ARBA" id="ARBA00022741"/>
    </source>
</evidence>
<feature type="domain" description="ABC transporter" evidence="3">
    <location>
        <begin position="32"/>
        <end position="268"/>
    </location>
</feature>
<dbReference type="EMBL" id="JBBGZA010000001">
    <property type="protein sequence ID" value="MEJ5094649.1"/>
    <property type="molecule type" value="Genomic_DNA"/>
</dbReference>
<accession>A0ABU8Q4J9</accession>
<dbReference type="InterPro" id="IPR039421">
    <property type="entry name" value="Type_1_exporter"/>
</dbReference>
<dbReference type="RefSeq" id="WP_239555393.1">
    <property type="nucleotide sequence ID" value="NZ_JBBGZA010000001.1"/>
</dbReference>
<proteinExistence type="predicted"/>
<evidence type="ECO:0000256" key="2">
    <source>
        <dbReference type="ARBA" id="ARBA00022840"/>
    </source>
</evidence>
<comment type="caution">
    <text evidence="4">The sequence shown here is derived from an EMBL/GenBank/DDBJ whole genome shotgun (WGS) entry which is preliminary data.</text>
</comment>